<keyword evidence="1" id="KW-0472">Membrane</keyword>
<dbReference type="HOGENOM" id="CLU_1831359_0_0_4"/>
<dbReference type="EMBL" id="CP000152">
    <property type="protein sequence ID" value="ABB10877.1"/>
    <property type="molecule type" value="Genomic_DNA"/>
</dbReference>
<keyword evidence="1" id="KW-1133">Transmembrane helix</keyword>
<gene>
    <name evidence="2" type="ordered locus">Bcep18194_B0763</name>
</gene>
<name>Q399I4_BURL3</name>
<feature type="transmembrane region" description="Helical" evidence="1">
    <location>
        <begin position="78"/>
        <end position="98"/>
    </location>
</feature>
<dbReference type="KEGG" id="bur:Bcep18194_B0763"/>
<evidence type="ECO:0000256" key="1">
    <source>
        <dbReference type="SAM" id="Phobius"/>
    </source>
</evidence>
<feature type="transmembrane region" description="Helical" evidence="1">
    <location>
        <begin position="110"/>
        <end position="130"/>
    </location>
</feature>
<sequence length="140" mass="15811">MRGVTVAATCCPSVRAGGRSRATAAHHRRLDARACHASRSREPHAGAHRRLRVTAQRPGRSAGAAPRHLTPRKTMEHFTAWQLVVSIVLVAVVIYPYVRIVRRTGHSGWWILTMFVPVLNFIMLWVFAFARWPTVDDRQP</sequence>
<dbReference type="Proteomes" id="UP000002705">
    <property type="component" value="Chromosome 2"/>
</dbReference>
<keyword evidence="1" id="KW-0812">Transmembrane</keyword>
<dbReference type="AlphaFoldDB" id="Q399I4"/>
<organism evidence="2 3">
    <name type="scientific">Burkholderia lata (strain ATCC 17760 / DSM 23089 / LMG 22485 / NCIMB 9086 / R18194 / 383)</name>
    <dbReference type="NCBI Taxonomy" id="482957"/>
    <lineage>
        <taxon>Bacteria</taxon>
        <taxon>Pseudomonadati</taxon>
        <taxon>Pseudomonadota</taxon>
        <taxon>Betaproteobacteria</taxon>
        <taxon>Burkholderiales</taxon>
        <taxon>Burkholderiaceae</taxon>
        <taxon>Burkholderia</taxon>
        <taxon>Burkholderia cepacia complex</taxon>
    </lineage>
</organism>
<dbReference type="PATRIC" id="fig|482957.22.peg.4383"/>
<proteinExistence type="predicted"/>
<evidence type="ECO:0008006" key="4">
    <source>
        <dbReference type="Google" id="ProtNLM"/>
    </source>
</evidence>
<protein>
    <recommendedName>
        <fullName evidence="4">DUF805 domain-containing protein</fullName>
    </recommendedName>
</protein>
<evidence type="ECO:0000313" key="2">
    <source>
        <dbReference type="EMBL" id="ABB10877.1"/>
    </source>
</evidence>
<keyword evidence="3" id="KW-1185">Reference proteome</keyword>
<accession>Q399I4</accession>
<reference evidence="2" key="1">
    <citation type="submission" date="2005-10" db="EMBL/GenBank/DDBJ databases">
        <title>Complete sequence of chromosome 2 of Burkholderia sp. 383.</title>
        <authorList>
            <consortium name="US DOE Joint Genome Institute"/>
            <person name="Copeland A."/>
            <person name="Lucas S."/>
            <person name="Lapidus A."/>
            <person name="Barry K."/>
            <person name="Detter J.C."/>
            <person name="Glavina T."/>
            <person name="Hammon N."/>
            <person name="Israni S."/>
            <person name="Pitluck S."/>
            <person name="Chain P."/>
            <person name="Malfatti S."/>
            <person name="Shin M."/>
            <person name="Vergez L."/>
            <person name="Schmutz J."/>
            <person name="Larimer F."/>
            <person name="Land M."/>
            <person name="Kyrpides N."/>
            <person name="Lykidis A."/>
            <person name="Richardson P."/>
        </authorList>
    </citation>
    <scope>NUCLEOTIDE SEQUENCE [LARGE SCALE GENOMIC DNA]</scope>
    <source>
        <strain evidence="2">383</strain>
    </source>
</reference>
<evidence type="ECO:0000313" key="3">
    <source>
        <dbReference type="Proteomes" id="UP000002705"/>
    </source>
</evidence>